<dbReference type="EMBL" id="UINC01005361">
    <property type="protein sequence ID" value="SVA20848.1"/>
    <property type="molecule type" value="Genomic_DNA"/>
</dbReference>
<dbReference type="InterPro" id="IPR000994">
    <property type="entry name" value="Pept_M24"/>
</dbReference>
<dbReference type="PANTHER" id="PTHR46112:SF2">
    <property type="entry name" value="XAA-PRO AMINOPEPTIDASE P-RELATED"/>
    <property type="match status" value="1"/>
</dbReference>
<evidence type="ECO:0000259" key="2">
    <source>
        <dbReference type="Pfam" id="PF01321"/>
    </source>
</evidence>
<dbReference type="InterPro" id="IPR036005">
    <property type="entry name" value="Creatinase/aminopeptidase-like"/>
</dbReference>
<organism evidence="3">
    <name type="scientific">marine metagenome</name>
    <dbReference type="NCBI Taxonomy" id="408172"/>
    <lineage>
        <taxon>unclassified sequences</taxon>
        <taxon>metagenomes</taxon>
        <taxon>ecological metagenomes</taxon>
    </lineage>
</organism>
<dbReference type="PANTHER" id="PTHR46112">
    <property type="entry name" value="AMINOPEPTIDASE"/>
    <property type="match status" value="1"/>
</dbReference>
<dbReference type="Gene3D" id="3.40.350.10">
    <property type="entry name" value="Creatinase/prolidase N-terminal domain"/>
    <property type="match status" value="1"/>
</dbReference>
<gene>
    <name evidence="3" type="ORF">METZ01_LOCUS73702</name>
</gene>
<dbReference type="Pfam" id="PF00557">
    <property type="entry name" value="Peptidase_M24"/>
    <property type="match status" value="1"/>
</dbReference>
<dbReference type="Gene3D" id="3.90.230.10">
    <property type="entry name" value="Creatinase/methionine aminopeptidase superfamily"/>
    <property type="match status" value="1"/>
</dbReference>
<evidence type="ECO:0000313" key="3">
    <source>
        <dbReference type="EMBL" id="SVA20848.1"/>
    </source>
</evidence>
<sequence length="394" mass="44126">MSYFSDQEMNRRLANLRRAMDEQSVEAVLVTSVHNTLYYSNFWMIPWGREQGLVIPRDGEPALIAPRIEYDRPAKMVGDGNGFSDIRIYADNASAIDGWVGLARQVLRDRGITSGRIGIEEDNVSITMHKALCAALPDLEFAEMGYAMMCEQMLKSDEEITLIRDGAEICDLGAQAFVDAVRNGVTEVQVARASVTAMEEEICRRFPGHECDGTFCWAQSGPENTKVAHGLNTDRQIHSGDLLSLNVFPMILGYYHLLERSLVFGSISAEVQKYFEIQVEVHHAGIAALKPGVRLGDIDDTIINPIYEQHGLLENRTFGTGHSFGIMGYWYGRDELGEIRPYNDYVLQPNMVMSMEPMISVDGIGGFKHADMFLITENGNEPLTRFRNDVIVIN</sequence>
<proteinExistence type="predicted"/>
<dbReference type="InterPro" id="IPR000587">
    <property type="entry name" value="Creatinase_N"/>
</dbReference>
<feature type="domain" description="Peptidase M24" evidence="1">
    <location>
        <begin position="162"/>
        <end position="377"/>
    </location>
</feature>
<dbReference type="InterPro" id="IPR050659">
    <property type="entry name" value="Peptidase_M24B"/>
</dbReference>
<protein>
    <recommendedName>
        <fullName evidence="4">Peptidase M24 domain-containing protein</fullName>
    </recommendedName>
</protein>
<dbReference type="SUPFAM" id="SSF55920">
    <property type="entry name" value="Creatinase/aminopeptidase"/>
    <property type="match status" value="1"/>
</dbReference>
<dbReference type="SUPFAM" id="SSF53092">
    <property type="entry name" value="Creatinase/prolidase N-terminal domain"/>
    <property type="match status" value="1"/>
</dbReference>
<feature type="domain" description="Creatinase N-terminal" evidence="2">
    <location>
        <begin position="12"/>
        <end position="144"/>
    </location>
</feature>
<evidence type="ECO:0008006" key="4">
    <source>
        <dbReference type="Google" id="ProtNLM"/>
    </source>
</evidence>
<evidence type="ECO:0000259" key="1">
    <source>
        <dbReference type="Pfam" id="PF00557"/>
    </source>
</evidence>
<dbReference type="Pfam" id="PF01321">
    <property type="entry name" value="Creatinase_N"/>
    <property type="match status" value="1"/>
</dbReference>
<name>A0A381TZG3_9ZZZZ</name>
<dbReference type="InterPro" id="IPR029149">
    <property type="entry name" value="Creatin/AminoP/Spt16_N"/>
</dbReference>
<accession>A0A381TZG3</accession>
<dbReference type="AlphaFoldDB" id="A0A381TZG3"/>
<reference evidence="3" key="1">
    <citation type="submission" date="2018-05" db="EMBL/GenBank/DDBJ databases">
        <authorList>
            <person name="Lanie J.A."/>
            <person name="Ng W.-L."/>
            <person name="Kazmierczak K.M."/>
            <person name="Andrzejewski T.M."/>
            <person name="Davidsen T.M."/>
            <person name="Wayne K.J."/>
            <person name="Tettelin H."/>
            <person name="Glass J.I."/>
            <person name="Rusch D."/>
            <person name="Podicherti R."/>
            <person name="Tsui H.-C.T."/>
            <person name="Winkler M.E."/>
        </authorList>
    </citation>
    <scope>NUCLEOTIDE SEQUENCE</scope>
</reference>